<sequence length="64" mass="7144">MHSLPTRLRMAGIHAMIAGISLPNPASVALHECLGLTPIGRFREVGFKCGRWVDVVYWQLILED</sequence>
<evidence type="ECO:0000313" key="2">
    <source>
        <dbReference type="Proteomes" id="UP000251842"/>
    </source>
</evidence>
<dbReference type="AlphaFoldDB" id="A0A344J7B8"/>
<dbReference type="KEGG" id="lue:DCD74_09775"/>
<dbReference type="OrthoDB" id="5459937at2"/>
<evidence type="ECO:0008006" key="3">
    <source>
        <dbReference type="Google" id="ProtNLM"/>
    </source>
</evidence>
<dbReference type="EMBL" id="CP029556">
    <property type="protein sequence ID" value="AXA84928.1"/>
    <property type="molecule type" value="Genomic_DNA"/>
</dbReference>
<dbReference type="Proteomes" id="UP000251842">
    <property type="component" value="Chromosome"/>
</dbReference>
<gene>
    <name evidence="1" type="ORF">DCD74_09775</name>
</gene>
<dbReference type="SUPFAM" id="SSF55729">
    <property type="entry name" value="Acyl-CoA N-acyltransferases (Nat)"/>
    <property type="match status" value="1"/>
</dbReference>
<dbReference type="RefSeq" id="WP_112927140.1">
    <property type="nucleotide sequence ID" value="NZ_CP029556.1"/>
</dbReference>
<evidence type="ECO:0000313" key="1">
    <source>
        <dbReference type="EMBL" id="AXA84928.1"/>
    </source>
</evidence>
<accession>A0A344J7B8</accession>
<organism evidence="1 2">
    <name type="scientific">Solilutibacter oculi</name>
    <dbReference type="NCBI Taxonomy" id="2698682"/>
    <lineage>
        <taxon>Bacteria</taxon>
        <taxon>Pseudomonadati</taxon>
        <taxon>Pseudomonadota</taxon>
        <taxon>Gammaproteobacteria</taxon>
        <taxon>Lysobacterales</taxon>
        <taxon>Lysobacteraceae</taxon>
        <taxon>Solilutibacter</taxon>
    </lineage>
</organism>
<keyword evidence="2" id="KW-1185">Reference proteome</keyword>
<dbReference type="Gene3D" id="3.40.630.30">
    <property type="match status" value="1"/>
</dbReference>
<protein>
    <recommendedName>
        <fullName evidence="3">N-acetyltransferase domain-containing protein</fullName>
    </recommendedName>
</protein>
<name>A0A344J7B8_9GAMM</name>
<dbReference type="InterPro" id="IPR016181">
    <property type="entry name" value="Acyl_CoA_acyltransferase"/>
</dbReference>
<proteinExistence type="predicted"/>
<reference evidence="2" key="1">
    <citation type="submission" date="2018-05" db="EMBL/GenBank/DDBJ databases">
        <title>Luteimonas pekinense sp. nov., isolated from human Meibomian gland secretions, Beijing, China.</title>
        <authorList>
            <person name="Wen T."/>
            <person name="Bai H."/>
            <person name="Lv H."/>
        </authorList>
    </citation>
    <scope>NUCLEOTIDE SEQUENCE [LARGE SCALE GENOMIC DNA]</scope>
    <source>
        <strain evidence="2">83-4</strain>
    </source>
</reference>